<dbReference type="NCBIfam" id="TIGR03057">
    <property type="entry name" value="xxxLxxG_by_4"/>
    <property type="match status" value="1"/>
</dbReference>
<dbReference type="OrthoDB" id="9811483at2"/>
<dbReference type="PANTHER" id="PTHR43077:SF10">
    <property type="entry name" value="TRANSPORT PERMEASE PROTEIN"/>
    <property type="match status" value="1"/>
</dbReference>
<dbReference type="PANTHER" id="PTHR43077">
    <property type="entry name" value="TRANSPORT PERMEASE YVFS-RELATED"/>
    <property type="match status" value="1"/>
</dbReference>
<dbReference type="SUPFAM" id="SSF58104">
    <property type="entry name" value="Methyl-accepting chemotaxis protein (MCP) signaling domain"/>
    <property type="match status" value="1"/>
</dbReference>
<feature type="domain" description="ABC-2 type transporter transmembrane" evidence="6">
    <location>
        <begin position="14"/>
        <end position="162"/>
    </location>
</feature>
<dbReference type="Pfam" id="PF12698">
    <property type="entry name" value="ABC2_membrane_3"/>
    <property type="match status" value="2"/>
</dbReference>
<feature type="domain" description="ABC-2 type transporter transmembrane" evidence="6">
    <location>
        <begin position="506"/>
        <end position="718"/>
    </location>
</feature>
<evidence type="ECO:0000256" key="3">
    <source>
        <dbReference type="ARBA" id="ARBA00022989"/>
    </source>
</evidence>
<evidence type="ECO:0000256" key="4">
    <source>
        <dbReference type="ARBA" id="ARBA00023136"/>
    </source>
</evidence>
<keyword evidence="2 5" id="KW-0812">Transmembrane</keyword>
<accession>A0A4R7FJC6</accession>
<evidence type="ECO:0000313" key="7">
    <source>
        <dbReference type="EMBL" id="TDS76171.1"/>
    </source>
</evidence>
<feature type="transmembrane region" description="Helical" evidence="5">
    <location>
        <begin position="12"/>
        <end position="34"/>
    </location>
</feature>
<feature type="transmembrane region" description="Helical" evidence="5">
    <location>
        <begin position="613"/>
        <end position="631"/>
    </location>
</feature>
<protein>
    <submittedName>
        <fullName evidence="7">Putative membrane protein</fullName>
    </submittedName>
</protein>
<keyword evidence="4 5" id="KW-0472">Membrane</keyword>
<reference evidence="7 8" key="1">
    <citation type="submission" date="2019-03" db="EMBL/GenBank/DDBJ databases">
        <title>Genomic Encyclopedia of Archaeal and Bacterial Type Strains, Phase II (KMG-II): from individual species to whole genera.</title>
        <authorList>
            <person name="Goeker M."/>
        </authorList>
    </citation>
    <scope>NUCLEOTIDE SEQUENCE [LARGE SCALE GENOMIC DNA]</scope>
    <source>
        <strain evidence="7 8">DSM 24782</strain>
    </source>
</reference>
<dbReference type="GO" id="GO:0140359">
    <property type="term" value="F:ABC-type transporter activity"/>
    <property type="evidence" value="ECO:0007669"/>
    <property type="project" value="InterPro"/>
</dbReference>
<keyword evidence="3 5" id="KW-1133">Transmembrane helix</keyword>
<gene>
    <name evidence="7" type="ORF">CLV52_3291</name>
</gene>
<comment type="subcellular location">
    <subcellularLocation>
        <location evidence="1">Membrane</location>
        <topology evidence="1">Multi-pass membrane protein</topology>
    </subcellularLocation>
</comment>
<evidence type="ECO:0000256" key="1">
    <source>
        <dbReference type="ARBA" id="ARBA00004141"/>
    </source>
</evidence>
<dbReference type="AlphaFoldDB" id="A0A4R7FJC6"/>
<evidence type="ECO:0000313" key="8">
    <source>
        <dbReference type="Proteomes" id="UP000295344"/>
    </source>
</evidence>
<dbReference type="GO" id="GO:0016020">
    <property type="term" value="C:membrane"/>
    <property type="evidence" value="ECO:0007669"/>
    <property type="project" value="UniProtKB-SubCell"/>
</dbReference>
<evidence type="ECO:0000256" key="5">
    <source>
        <dbReference type="SAM" id="Phobius"/>
    </source>
</evidence>
<evidence type="ECO:0000256" key="2">
    <source>
        <dbReference type="ARBA" id="ARBA00022692"/>
    </source>
</evidence>
<dbReference type="Gene3D" id="3.40.1710.10">
    <property type="entry name" value="abc type-2 transporter like domain"/>
    <property type="match status" value="1"/>
</dbReference>
<dbReference type="InterPro" id="IPR013525">
    <property type="entry name" value="ABC2_TM"/>
</dbReference>
<organism evidence="7 8">
    <name type="scientific">Amnibacterium kyonggiense</name>
    <dbReference type="NCBI Taxonomy" id="595671"/>
    <lineage>
        <taxon>Bacteria</taxon>
        <taxon>Bacillati</taxon>
        <taxon>Actinomycetota</taxon>
        <taxon>Actinomycetes</taxon>
        <taxon>Micrococcales</taxon>
        <taxon>Microbacteriaceae</taxon>
        <taxon>Amnibacterium</taxon>
    </lineage>
</organism>
<dbReference type="InterPro" id="IPR051328">
    <property type="entry name" value="T7SS_ABC-Transporter"/>
</dbReference>
<dbReference type="InterPro" id="IPR023908">
    <property type="entry name" value="xxxLxxG_rpt"/>
</dbReference>
<name>A0A4R7FJC6_9MICO</name>
<evidence type="ECO:0000259" key="6">
    <source>
        <dbReference type="Pfam" id="PF12698"/>
    </source>
</evidence>
<feature type="transmembrane region" description="Helical" evidence="5">
    <location>
        <begin position="584"/>
        <end position="607"/>
    </location>
</feature>
<feature type="transmembrane region" description="Helical" evidence="5">
    <location>
        <begin position="699"/>
        <end position="722"/>
    </location>
</feature>
<dbReference type="InterPro" id="IPR017501">
    <property type="entry name" value="Phage_infect_YhgE_C"/>
</dbReference>
<sequence length="738" mass="71494">MIGRILRAPLTRLLIVAIVPAVVLGVFVAALAAADSGDARIPAALVNNDRLVQSKGADGKTTTIAAGRLVVTGLTKPASSDAGASIDWTLTNTKDAERMLADGDVYAIVTIPKTFSKSIASVSGTSPKQADISVRTDDAHGTLVSQIGGVVGSTIASTVGGQITTSVVSGLYGGYATVRSSLLQAADGATKLGDGADSLSSGLGKAADGGDRLTTGASSLGSGARQLASGQRSLATGLGTAASGAQGAADGAKRLASGVGQYTDGVSTYAKGVTTYTDGVTTYTKGVPDYASGVEQYAGGVDQLLDGLVSGAQQSAAAQSQLADGSSTAADGIRGIVANDPTLSAQTRGALSQIAAGLDTAATGQAALADGSRQIASNPDLAKLRAAGPPLVSGGAQLASSGKQLAAGGSTLSSGGSKLAAGGAGLDSGTASLASGLAQLPGGISSAAAGAGKLASGIDQLGTGADQLSDGASQLTDGVRKSADGAGQLASGADKIGSGLKSGATQVPNLTKAQQANAGKVVAAPVNASATRANELSGPGQIVSTLIVPVGLWIGAAALVLLFGAVSRRLLATGVGTGRLVGGALLRGVVVAVAQAVLIVAVVAATLGVSWSALPALFLVAVIAGAAFLAVHQLLQAVFGSAGTVLSIVLLGVQLVAVGGIYPIQLVSAPFQAISPFLPLTAAVNATTAVLTGSSGGTVATGLLSLVLWALLAFVLTVAVVARRRTSTALFSATPALT</sequence>
<dbReference type="InterPro" id="IPR017500">
    <property type="entry name" value="Phage_infect_YhgE_N"/>
</dbReference>
<dbReference type="EMBL" id="SOAM01000003">
    <property type="protein sequence ID" value="TDS76171.1"/>
    <property type="molecule type" value="Genomic_DNA"/>
</dbReference>
<dbReference type="RefSeq" id="WP_133767374.1">
    <property type="nucleotide sequence ID" value="NZ_BAAARP010000001.1"/>
</dbReference>
<feature type="transmembrane region" description="Helical" evidence="5">
    <location>
        <begin position="638"/>
        <end position="662"/>
    </location>
</feature>
<dbReference type="Proteomes" id="UP000295344">
    <property type="component" value="Unassembled WGS sequence"/>
</dbReference>
<comment type="caution">
    <text evidence="7">The sequence shown here is derived from an EMBL/GenBank/DDBJ whole genome shotgun (WGS) entry which is preliminary data.</text>
</comment>
<proteinExistence type="predicted"/>
<feature type="transmembrane region" description="Helical" evidence="5">
    <location>
        <begin position="542"/>
        <end position="563"/>
    </location>
</feature>
<keyword evidence="8" id="KW-1185">Reference proteome</keyword>
<dbReference type="NCBIfam" id="TIGR03061">
    <property type="entry name" value="pip_yhgE_Nterm"/>
    <property type="match status" value="1"/>
</dbReference>
<dbReference type="NCBIfam" id="TIGR03062">
    <property type="entry name" value="pip_yhgE_Cterm"/>
    <property type="match status" value="1"/>
</dbReference>